<dbReference type="PIRSF" id="PIRSF000514">
    <property type="entry name" value="Pentafunct_AroM"/>
    <property type="match status" value="1"/>
</dbReference>
<dbReference type="FunFam" id="3.40.50.300:FF:001256">
    <property type="entry name" value="Pentafunctional AROM polypeptide"/>
    <property type="match status" value="1"/>
</dbReference>
<feature type="binding site" evidence="19">
    <location>
        <position position="287"/>
    </location>
    <ligand>
        <name>Zn(2+)</name>
        <dbReference type="ChEBI" id="CHEBI:29105"/>
        <note>catalytic</note>
    </ligand>
</feature>
<dbReference type="PROSITE" id="PS00885">
    <property type="entry name" value="EPSP_SYNTHASE_2"/>
    <property type="match status" value="1"/>
</dbReference>
<keyword evidence="8 19" id="KW-0547">Nucleotide-binding</keyword>
<feature type="binding site" evidence="19">
    <location>
        <position position="356"/>
    </location>
    <ligand>
        <name>7-phospho-2-dehydro-3-deoxy-D-arabino-heptonate</name>
        <dbReference type="ChEBI" id="CHEBI:58394"/>
    </ligand>
</feature>
<accession>A0AAF0AXM0</accession>
<dbReference type="InterPro" id="IPR041121">
    <property type="entry name" value="SDH_C"/>
</dbReference>
<dbReference type="HAMAP" id="MF_00109">
    <property type="entry name" value="Shikimate_kinase"/>
    <property type="match status" value="1"/>
</dbReference>
<comment type="pathway">
    <text evidence="19 20">Metabolic intermediate biosynthesis; chorismate biosynthesis; chorismate from D-erythrose 4-phosphate and phosphoenolpyruvate: step 5/7.</text>
</comment>
<dbReference type="EC" id="4.2.1.10" evidence="19"/>
<feature type="domain" description="Enolpyruvate transferase" evidence="21">
    <location>
        <begin position="404"/>
        <end position="837"/>
    </location>
</feature>
<dbReference type="FunFam" id="3.20.20.70:FF:000135">
    <property type="entry name" value="Pentafunctional AROM polypeptide"/>
    <property type="match status" value="1"/>
</dbReference>
<feature type="binding site" evidence="19">
    <location>
        <position position="162"/>
    </location>
    <ligand>
        <name>7-phospho-2-dehydro-3-deoxy-D-arabino-heptonate</name>
        <dbReference type="ChEBI" id="CHEBI:58394"/>
    </ligand>
</feature>
<dbReference type="GO" id="GO:0003855">
    <property type="term" value="F:3-dehydroquinate dehydratase activity"/>
    <property type="evidence" value="ECO:0007669"/>
    <property type="project" value="UniProtKB-UniRule"/>
</dbReference>
<dbReference type="Gene3D" id="3.40.50.300">
    <property type="entry name" value="P-loop containing nucleotide triphosphate hydrolases"/>
    <property type="match status" value="1"/>
</dbReference>
<feature type="domain" description="SDH C-terminal" evidence="24">
    <location>
        <begin position="1541"/>
        <end position="1570"/>
    </location>
</feature>
<dbReference type="Gene3D" id="1.20.1090.10">
    <property type="entry name" value="Dehydroquinate synthase-like - alpha domain"/>
    <property type="match status" value="1"/>
</dbReference>
<dbReference type="GO" id="GO:0005524">
    <property type="term" value="F:ATP binding"/>
    <property type="evidence" value="ECO:0007669"/>
    <property type="project" value="UniProtKB-UniRule"/>
</dbReference>
<evidence type="ECO:0000256" key="12">
    <source>
        <dbReference type="ARBA" id="ARBA00022857"/>
    </source>
</evidence>
<organism evidence="26 27">
    <name type="scientific">Schizosaccharomyces osmophilus</name>
    <dbReference type="NCBI Taxonomy" id="2545709"/>
    <lineage>
        <taxon>Eukaryota</taxon>
        <taxon>Fungi</taxon>
        <taxon>Dikarya</taxon>
        <taxon>Ascomycota</taxon>
        <taxon>Taphrinomycotina</taxon>
        <taxon>Schizosaccharomycetes</taxon>
        <taxon>Schizosaccharomycetales</taxon>
        <taxon>Schizosaccharomycetaceae</taxon>
        <taxon>Schizosaccharomyces</taxon>
    </lineage>
</organism>
<feature type="binding site" evidence="19">
    <location>
        <position position="161"/>
    </location>
    <ligand>
        <name>NAD(+)</name>
        <dbReference type="ChEBI" id="CHEBI:57540"/>
    </ligand>
</feature>
<dbReference type="FunFam" id="3.65.10.10:FF:000007">
    <property type="entry name" value="Pentafunctional AROM polypeptide"/>
    <property type="match status" value="1"/>
</dbReference>
<evidence type="ECO:0000259" key="23">
    <source>
        <dbReference type="Pfam" id="PF08501"/>
    </source>
</evidence>
<dbReference type="Gene3D" id="3.40.50.720">
    <property type="entry name" value="NAD(P)-binding Rossmann-like Domain"/>
    <property type="match status" value="1"/>
</dbReference>
<evidence type="ECO:0000256" key="15">
    <source>
        <dbReference type="ARBA" id="ARBA00023239"/>
    </source>
</evidence>
<feature type="binding site" evidence="19">
    <location>
        <position position="146"/>
    </location>
    <ligand>
        <name>7-phospho-2-dehydro-3-deoxy-D-arabino-heptonate</name>
        <dbReference type="ChEBI" id="CHEBI:58394"/>
    </ligand>
</feature>
<evidence type="ECO:0000256" key="14">
    <source>
        <dbReference type="ARBA" id="ARBA00023141"/>
    </source>
</evidence>
<dbReference type="SUPFAM" id="SSF51735">
    <property type="entry name" value="NAD(P)-binding Rossmann-fold domains"/>
    <property type="match status" value="1"/>
</dbReference>
<dbReference type="CDD" id="cd01065">
    <property type="entry name" value="NAD_bind_Shikimate_DH"/>
    <property type="match status" value="1"/>
</dbReference>
<dbReference type="SUPFAM" id="SSF53223">
    <property type="entry name" value="Aminoacid dehydrogenase-like, N-terminal domain"/>
    <property type="match status" value="1"/>
</dbReference>
<sequence length="1572" mass="173165">MSSESDLITVPILGKETVKVGFGLDEYIATEILKEFESSTYVVITDSNIAPHYLEPFEHIFRNAIQKSGAQSRFLSYVIPPGESSKCRATKAEIEDWMLSQSCTRDTLLIAMGGGVIGDLVGYVAATFMRGIRFVQMPTTLLAMVDSSIGGKTGIDAPLGKNLIGAFWQPLRVYVDLLVLHTLSPRQIINGLAEIIKTAAMWNEKDFQLLENNSALLIEEIHKPAVSGEYKFSKIKDLLQKIILSSIRTKCEVVTLDEREGGLRNLLNFGHSIGHAYEAILYPQILHGECVAIGMMKEVELARHLGILKPNAVGRLAKCLVSYNLPVSVNDPKIKKYAGFKTCPVENLILTMAVDKKNQGSKKRVVILKAIGETYEKHATVVSDDEIRFVLSSDVKVDTFTEHSLEVVITPPGSKSISNRALVLAALSQGTCRLTNMLHSDDTQFMMSALESLGAAKFSWEDNGETLVVDGSGGKMSAPKEALYLGNAGTAARFLTGVSALVPTSDKEHGVVLTGNHRMKVRPIGPLVDALRNNGCTVEYLEKEGSLPLSTSSVAGLKGGVIELAATVSSQYVSSILMCAPYASEPVTLKLVGGKPISQLYIDMTIAMMASFGIVVEKSSTEENTYHIPHAKYQSPSKYEIESDASSATYPLAIAAITGTKCTVPNIGSASLQGDSRFARDVLKPMGCLVEQTANSTTVQGPPKGQLKPLEYVDMETMTDAFLTASVVAAVATNAEGDPVTRITGIANQRVKECNRIAAMVHELAKFGVRAGELEDGIYIFGQDYKLLKSPEEGVYTYDDHRVAMAFSLLALLTPSPTVVIDKACVEKTWPSWWDVLKNSFKASMYGSTIDHDEQQNPLSKNASIILIGMRGAGKTTIGKIISKQLNMKFIDLDEWLEDRLAMPIPQVIFKLGWDAFRVEEHKLLREFIHERPYGFVAASGGGVIEMNDSRMLLENYVKNGGIVLHVHRNLDHIVSYLSKDTSRPAYKDQENILSVYARRHEWYRQCRSHYFISPVLDETVVEEKIEYSMSRFLEVITGKAQSLQKLKEKKRSAFLTLNFPDIEQALPLLNDVTLGCDAIEIRVDHLKDPKAKDGVPTLDFVAEQVALLRCHTHLPIIFTVRTKKQGGLFPDDKEEEALELVLSAIRYGINYVDVELGWSIESITKIYEHKRNTKLLMSWHDLSGSWSWASPQEWMQMIDLASSFADVIKLVGTAKDFKDNLELENFRNSVTSTMKIPLIAINMGSKGQLSRVFNKFLTPVTHPDLPSKAAPGQLSVKQLNEALALIGEIVPKNFYVFGKPVSHSRSPILHNTAYRLLGLPHSYEAYETNSVEEVEGILRSPDFGGANVTIPYKLPIMQYMDDLSHEARFFGAVNTVIPSMKEGKLHLRGDNTDWRGIYDTFTAALDGMSLAGSSALVIGAGGTSRAAIYTLHRLGVSEIYLVNRTLANSRTVENVFPPEYNIRVLDADKVTPEELNGVSIASAISTVPADKALPEGVDRLVRALIASGDRQSIFLDMAYKPLHTPLMGVASEHGWRCSSGLEVLVRQGLASFQMWTGMNPPFAPVYKKVIE</sequence>
<evidence type="ECO:0000256" key="16">
    <source>
        <dbReference type="ARBA" id="ARBA00023268"/>
    </source>
</evidence>
<dbReference type="Gene3D" id="3.40.50.1970">
    <property type="match status" value="1"/>
</dbReference>
<feature type="binding site" evidence="19">
    <location>
        <position position="271"/>
    </location>
    <ligand>
        <name>7-phospho-2-dehydro-3-deoxy-D-arabino-heptonate</name>
        <dbReference type="ChEBI" id="CHEBI:58394"/>
    </ligand>
</feature>
<comment type="similarity">
    <text evidence="19 20">In the 3rd section; belongs to the shikimate kinase family.</text>
</comment>
<dbReference type="Pfam" id="PF00275">
    <property type="entry name" value="EPSP_synthase"/>
    <property type="match status" value="1"/>
</dbReference>
<feature type="binding site" evidence="19">
    <location>
        <begin position="264"/>
        <end position="268"/>
    </location>
    <ligand>
        <name>7-phospho-2-dehydro-3-deoxy-D-arabino-heptonate</name>
        <dbReference type="ChEBI" id="CHEBI:58394"/>
    </ligand>
</feature>
<keyword evidence="27" id="KW-1185">Reference proteome</keyword>
<dbReference type="EC" id="4.2.3.4" evidence="19"/>
<comment type="function">
    <text evidence="18 19 20">The AROM polypeptide catalyzes 5 consecutive enzymatic reactions in prechorismate polyaromatic amino acid biosynthesis.</text>
</comment>
<protein>
    <recommendedName>
        <fullName evidence="19">Pentafunctional AROM polypeptide</fullName>
    </recommendedName>
    <domain>
        <recommendedName>
            <fullName evidence="19">3-dehydroquinate synthase</fullName>
            <shortName evidence="19">DHQS</shortName>
            <ecNumber evidence="19">4.2.3.4</ecNumber>
        </recommendedName>
    </domain>
    <domain>
        <recommendedName>
            <fullName evidence="19">3-phosphoshikimate 1-carboxyvinyltransferase</fullName>
            <ecNumber evidence="19">2.5.1.19</ecNumber>
        </recommendedName>
        <alternativeName>
            <fullName evidence="19">5-enolpyruvylshikimate-3-phosphate synthase</fullName>
            <shortName evidence="19">EPSP synthase</shortName>
            <shortName evidence="19">EPSPS</shortName>
        </alternativeName>
    </domain>
    <domain>
        <recommendedName>
            <fullName evidence="19">Shikimate kinase</fullName>
            <shortName evidence="19">SK</shortName>
            <ecNumber evidence="19">2.7.1.71</ecNumber>
        </recommendedName>
    </domain>
    <domain>
        <recommendedName>
            <fullName evidence="19">3-dehydroquinate dehydratase</fullName>
            <shortName evidence="19">3-dehydroquinase</shortName>
            <ecNumber evidence="19">4.2.1.10</ecNumber>
        </recommendedName>
    </domain>
    <domain>
        <recommendedName>
            <fullName evidence="19">Shikimate dehydrogenase</fullName>
            <ecNumber evidence="19">1.1.1.25</ecNumber>
        </recommendedName>
    </domain>
</protein>
<feature type="active site" description="Proton acceptor; for 3-dehydroquinate synthase activity" evidence="19">
    <location>
        <position position="275"/>
    </location>
</feature>
<comment type="subcellular location">
    <subcellularLocation>
        <location evidence="1 19 20">Cytoplasm</location>
    </subcellularLocation>
</comment>
<dbReference type="NCBIfam" id="TIGR01356">
    <property type="entry name" value="aroA"/>
    <property type="match status" value="1"/>
</dbReference>
<dbReference type="InterPro" id="IPR016037">
    <property type="entry name" value="DHQ_synth_AroB"/>
</dbReference>
<evidence type="ECO:0000259" key="25">
    <source>
        <dbReference type="Pfam" id="PF24621"/>
    </source>
</evidence>
<keyword evidence="7 19" id="KW-0479">Metal-binding</keyword>
<dbReference type="InterPro" id="IPR031322">
    <property type="entry name" value="Shikimate/glucono_kinase"/>
</dbReference>
<dbReference type="InterPro" id="IPR013792">
    <property type="entry name" value="RNA3'P_cycl/enolpyr_Trfase_a/b"/>
</dbReference>
<dbReference type="KEGG" id="som:SOMG_03884"/>
<comment type="similarity">
    <text evidence="3">Belongs to the EPSP synthase family.</text>
</comment>
<dbReference type="CDD" id="cd01556">
    <property type="entry name" value="EPSP_synthase"/>
    <property type="match status" value="1"/>
</dbReference>
<feature type="binding site" evidence="19">
    <location>
        <position position="250"/>
    </location>
    <ligand>
        <name>7-phospho-2-dehydro-3-deoxy-D-arabino-heptonate</name>
        <dbReference type="ChEBI" id="CHEBI:58394"/>
    </ligand>
</feature>
<dbReference type="CDD" id="cd08195">
    <property type="entry name" value="DHQS"/>
    <property type="match status" value="1"/>
</dbReference>
<comment type="catalytic activity">
    <reaction evidence="19 20">
        <text>shikimate + ATP = 3-phosphoshikimate + ADP + H(+)</text>
        <dbReference type="Rhea" id="RHEA:13121"/>
        <dbReference type="ChEBI" id="CHEBI:15378"/>
        <dbReference type="ChEBI" id="CHEBI:30616"/>
        <dbReference type="ChEBI" id="CHEBI:36208"/>
        <dbReference type="ChEBI" id="CHEBI:145989"/>
        <dbReference type="ChEBI" id="CHEBI:456216"/>
        <dbReference type="EC" id="2.7.1.71"/>
    </reaction>
</comment>
<evidence type="ECO:0000259" key="24">
    <source>
        <dbReference type="Pfam" id="PF18317"/>
    </source>
</evidence>
<dbReference type="SUPFAM" id="SSF55205">
    <property type="entry name" value="EPT/RTPC-like"/>
    <property type="match status" value="1"/>
</dbReference>
<evidence type="ECO:0000256" key="7">
    <source>
        <dbReference type="ARBA" id="ARBA00022723"/>
    </source>
</evidence>
<feature type="region of interest" description="3-dehydroquinate synthase" evidence="19">
    <location>
        <begin position="1"/>
        <end position="384"/>
    </location>
</feature>
<feature type="active site" description="Proton acceptor; for 3-dehydroquinate synthase activity" evidence="19">
    <location>
        <position position="260"/>
    </location>
</feature>
<dbReference type="PRINTS" id="PR01100">
    <property type="entry name" value="SHIKIMTKNASE"/>
</dbReference>
<keyword evidence="12 19" id="KW-0521">NADP</keyword>
<feature type="binding site" evidence="19">
    <location>
        <position position="190"/>
    </location>
    <ligand>
        <name>NAD(+)</name>
        <dbReference type="ChEBI" id="CHEBI:57540"/>
    </ligand>
</feature>
<comment type="pathway">
    <text evidence="19 20">Metabolic intermediate biosynthesis; chorismate biosynthesis; chorismate from D-erythrose 4-phosphate and phosphoenolpyruvate: step 2/7.</text>
</comment>
<comment type="similarity">
    <text evidence="19 20">In the C-terminal section; belongs to the shikimate dehydrogenase family.</text>
</comment>
<keyword evidence="9 19" id="KW-0418">Kinase</keyword>
<evidence type="ECO:0000313" key="27">
    <source>
        <dbReference type="Proteomes" id="UP001212411"/>
    </source>
</evidence>
<comment type="catalytic activity">
    <reaction evidence="17">
        <text>3-phosphoshikimate + phosphoenolpyruvate = 5-O-(1-carboxyvinyl)-3-phosphoshikimate + phosphate</text>
        <dbReference type="Rhea" id="RHEA:21256"/>
        <dbReference type="ChEBI" id="CHEBI:43474"/>
        <dbReference type="ChEBI" id="CHEBI:57701"/>
        <dbReference type="ChEBI" id="CHEBI:58702"/>
        <dbReference type="ChEBI" id="CHEBI:145989"/>
        <dbReference type="EC" id="2.5.1.19"/>
    </reaction>
    <physiologicalReaction direction="left-to-right" evidence="17">
        <dbReference type="Rhea" id="RHEA:21257"/>
    </physiologicalReaction>
</comment>
<feature type="binding site" evidence="19">
    <location>
        <position position="130"/>
    </location>
    <ligand>
        <name>7-phospho-2-dehydro-3-deoxy-D-arabino-heptonate</name>
        <dbReference type="ChEBI" id="CHEBI:58394"/>
    </ligand>
</feature>
<evidence type="ECO:0000259" key="22">
    <source>
        <dbReference type="Pfam" id="PF01761"/>
    </source>
</evidence>
<dbReference type="GO" id="GO:0005737">
    <property type="term" value="C:cytoplasm"/>
    <property type="evidence" value="ECO:0007669"/>
    <property type="project" value="UniProtKB-SubCell"/>
</dbReference>
<dbReference type="FunFam" id="3.40.50.1970:FF:000007">
    <property type="entry name" value="Pentafunctional AROM polypeptide"/>
    <property type="match status" value="1"/>
</dbReference>
<dbReference type="EC" id="2.5.1.19" evidence="19"/>
<dbReference type="Pfam" id="PF08501">
    <property type="entry name" value="Shikimate_dh_N"/>
    <property type="match status" value="1"/>
</dbReference>
<dbReference type="GO" id="GO:0004764">
    <property type="term" value="F:shikimate 3-dehydrogenase (NADP+) activity"/>
    <property type="evidence" value="ECO:0007669"/>
    <property type="project" value="UniProtKB-UniRule"/>
</dbReference>
<dbReference type="SUPFAM" id="SSF52540">
    <property type="entry name" value="P-loop containing nucleoside triphosphate hydrolases"/>
    <property type="match status" value="1"/>
</dbReference>
<dbReference type="Gene3D" id="3.20.20.70">
    <property type="entry name" value="Aldolase class I"/>
    <property type="match status" value="1"/>
</dbReference>
<proteinExistence type="inferred from homology"/>
<dbReference type="InterPro" id="IPR001986">
    <property type="entry name" value="Enolpyruvate_Tfrase_dom"/>
</dbReference>
<evidence type="ECO:0000256" key="4">
    <source>
        <dbReference type="ARBA" id="ARBA00022490"/>
    </source>
</evidence>
<dbReference type="GO" id="GO:0009073">
    <property type="term" value="P:aromatic amino acid family biosynthetic process"/>
    <property type="evidence" value="ECO:0007669"/>
    <property type="project" value="UniProtKB-UniRule"/>
</dbReference>
<dbReference type="InterPro" id="IPR036968">
    <property type="entry name" value="Enolpyruvate_Tfrase_sf"/>
</dbReference>
<dbReference type="InterPro" id="IPR010110">
    <property type="entry name" value="Shikimate_DH_AroM-type"/>
</dbReference>
<dbReference type="FunFam" id="1.20.1090.10:FF:000007">
    <property type="entry name" value="Pentafunctional AROM polypeptide"/>
    <property type="match status" value="1"/>
</dbReference>
<dbReference type="Proteomes" id="UP001212411">
    <property type="component" value="Chromosome 2"/>
</dbReference>
<dbReference type="InterPro" id="IPR013708">
    <property type="entry name" value="Shikimate_DH-bd_N"/>
</dbReference>
<evidence type="ECO:0000256" key="9">
    <source>
        <dbReference type="ARBA" id="ARBA00022777"/>
    </source>
</evidence>
<dbReference type="InterPro" id="IPR000623">
    <property type="entry name" value="Shikimate_kinase/TSH1"/>
</dbReference>
<comment type="similarity">
    <text evidence="19">In the N-terminal section; belongs to the sugar phosphate cyclases superfamily. Dehydroquinate synthase family.</text>
</comment>
<feature type="binding site" evidence="19">
    <location>
        <begin position="46"/>
        <end position="48"/>
    </location>
    <ligand>
        <name>NAD(+)</name>
        <dbReference type="ChEBI" id="CHEBI:57540"/>
    </ligand>
</feature>
<dbReference type="GO" id="GO:0008652">
    <property type="term" value="P:amino acid biosynthetic process"/>
    <property type="evidence" value="ECO:0007669"/>
    <property type="project" value="UniProtKB-KW"/>
</dbReference>
<dbReference type="InterPro" id="IPR030960">
    <property type="entry name" value="DHQS/DOIS_N"/>
</dbReference>
<feature type="binding site" evidence="19">
    <location>
        <position position="287"/>
    </location>
    <ligand>
        <name>7-phospho-2-dehydro-3-deoxy-D-arabino-heptonate</name>
        <dbReference type="ChEBI" id="CHEBI:58394"/>
    </ligand>
</feature>
<comment type="pathway">
    <text evidence="2 19 20">Metabolic intermediate biosynthesis; chorismate biosynthesis; chorismate from D-erythrose 4-phosphate and phosphoenolpyruvate: step 6/7.</text>
</comment>
<dbReference type="Pfam" id="PF01761">
    <property type="entry name" value="DHQ_synthase"/>
    <property type="match status" value="1"/>
</dbReference>
<feature type="active site" description="Schiff-base intermediate with substrate; for 3-dehydroquinate dehydratase activity" evidence="19">
    <location>
        <position position="1210"/>
    </location>
</feature>
<name>A0AAF0AXM0_9SCHI</name>
<evidence type="ECO:0000256" key="6">
    <source>
        <dbReference type="ARBA" id="ARBA00022679"/>
    </source>
</evidence>
<evidence type="ECO:0000256" key="18">
    <source>
        <dbReference type="ARBA" id="ARBA00054455"/>
    </source>
</evidence>
<dbReference type="HAMAP" id="MF_03143">
    <property type="entry name" value="Pentafunct_AroM"/>
    <property type="match status" value="1"/>
</dbReference>
<keyword evidence="11 19" id="KW-0067">ATP-binding</keyword>
<dbReference type="InterPro" id="IPR006264">
    <property type="entry name" value="EPSP_synthase"/>
</dbReference>
<comment type="similarity">
    <text evidence="19 20">In the 4th section; belongs to the type-I 3-dehydroquinase family.</text>
</comment>
<feature type="binding site" evidence="19">
    <location>
        <begin position="194"/>
        <end position="197"/>
    </location>
    <ligand>
        <name>7-phospho-2-dehydro-3-deoxy-D-arabino-heptonate</name>
        <dbReference type="ChEBI" id="CHEBI:58394"/>
    </ligand>
</feature>
<feature type="domain" description="3-dehydroquinate synthase C-terminal" evidence="25">
    <location>
        <begin position="191"/>
        <end position="358"/>
    </location>
</feature>
<dbReference type="PANTHER" id="PTHR21090">
    <property type="entry name" value="AROM/DEHYDROQUINATE SYNTHASE"/>
    <property type="match status" value="1"/>
</dbReference>
<feature type="binding site" evidence="19">
    <location>
        <position position="152"/>
    </location>
    <ligand>
        <name>7-phospho-2-dehydro-3-deoxy-D-arabino-heptonate</name>
        <dbReference type="ChEBI" id="CHEBI:58394"/>
    </ligand>
</feature>
<dbReference type="Pfam" id="PF24621">
    <property type="entry name" value="DHQS_C"/>
    <property type="match status" value="1"/>
</dbReference>
<dbReference type="Gene3D" id="3.40.50.10860">
    <property type="entry name" value="Leucine Dehydrogenase, chain A, domain 1"/>
    <property type="match status" value="1"/>
</dbReference>
<dbReference type="GeneID" id="80877360"/>
<dbReference type="FunFam" id="3.65.10.10:FF:000008">
    <property type="entry name" value="Pentafunctional AROM polypeptide"/>
    <property type="match status" value="1"/>
</dbReference>
<dbReference type="GO" id="GO:0009423">
    <property type="term" value="P:chorismate biosynthetic process"/>
    <property type="evidence" value="ECO:0007669"/>
    <property type="project" value="UniProtKB-UniRule"/>
</dbReference>
<dbReference type="PROSITE" id="PS00104">
    <property type="entry name" value="EPSP_SYNTHASE_1"/>
    <property type="match status" value="1"/>
</dbReference>
<feature type="active site" description="For EPSP synthase activity" evidence="19">
    <location>
        <position position="825"/>
    </location>
</feature>
<dbReference type="NCBIfam" id="TIGR01093">
    <property type="entry name" value="aroD"/>
    <property type="match status" value="1"/>
</dbReference>
<evidence type="ECO:0000256" key="5">
    <source>
        <dbReference type="ARBA" id="ARBA00022605"/>
    </source>
</evidence>
<feature type="binding site" evidence="19">
    <location>
        <position position="119"/>
    </location>
    <ligand>
        <name>NAD(+)</name>
        <dbReference type="ChEBI" id="CHEBI:57540"/>
    </ligand>
</feature>
<dbReference type="CDD" id="cd00464">
    <property type="entry name" value="SK"/>
    <property type="match status" value="1"/>
</dbReference>
<keyword evidence="6 19" id="KW-0808">Transferase</keyword>
<dbReference type="GO" id="GO:0046872">
    <property type="term" value="F:metal ion binding"/>
    <property type="evidence" value="ECO:0007669"/>
    <property type="project" value="UniProtKB-UniRule"/>
</dbReference>
<evidence type="ECO:0000256" key="11">
    <source>
        <dbReference type="ARBA" id="ARBA00022840"/>
    </source>
</evidence>
<dbReference type="Pfam" id="PF18317">
    <property type="entry name" value="SDH_C"/>
    <property type="match status" value="1"/>
</dbReference>
<comment type="catalytic activity">
    <reaction evidence="19 20">
        <text>3-dehydroquinate = 3-dehydroshikimate + H2O</text>
        <dbReference type="Rhea" id="RHEA:21096"/>
        <dbReference type="ChEBI" id="CHEBI:15377"/>
        <dbReference type="ChEBI" id="CHEBI:16630"/>
        <dbReference type="ChEBI" id="CHEBI:32364"/>
        <dbReference type="EC" id="4.2.1.10"/>
    </reaction>
</comment>
<feature type="domain" description="3-dehydroquinate synthase N-terminal" evidence="22">
    <location>
        <begin position="77"/>
        <end position="189"/>
    </location>
</feature>
<evidence type="ECO:0000256" key="8">
    <source>
        <dbReference type="ARBA" id="ARBA00022741"/>
    </source>
</evidence>
<dbReference type="NCBIfam" id="TIGR01357">
    <property type="entry name" value="aroB"/>
    <property type="match status" value="1"/>
</dbReference>
<evidence type="ECO:0000256" key="19">
    <source>
        <dbReference type="HAMAP-Rule" id="MF_03143"/>
    </source>
</evidence>
<dbReference type="SUPFAM" id="SSF56796">
    <property type="entry name" value="Dehydroquinate synthase-like"/>
    <property type="match status" value="1"/>
</dbReference>
<dbReference type="GO" id="GO:0003856">
    <property type="term" value="F:3-dehydroquinate synthase activity"/>
    <property type="evidence" value="ECO:0007669"/>
    <property type="project" value="UniProtKB-UniRule"/>
</dbReference>
<dbReference type="Pfam" id="PF01487">
    <property type="entry name" value="DHquinase_I"/>
    <property type="match status" value="1"/>
</dbReference>
<feature type="binding site" evidence="19">
    <location>
        <begin position="83"/>
        <end position="86"/>
    </location>
    <ligand>
        <name>NAD(+)</name>
        <dbReference type="ChEBI" id="CHEBI:57540"/>
    </ligand>
</feature>
<comment type="catalytic activity">
    <reaction evidence="19 20">
        <text>7-phospho-2-dehydro-3-deoxy-D-arabino-heptonate = 3-dehydroquinate + phosphate</text>
        <dbReference type="Rhea" id="RHEA:21968"/>
        <dbReference type="ChEBI" id="CHEBI:32364"/>
        <dbReference type="ChEBI" id="CHEBI:43474"/>
        <dbReference type="ChEBI" id="CHEBI:58394"/>
        <dbReference type="EC" id="4.2.3.4"/>
    </reaction>
</comment>
<dbReference type="InterPro" id="IPR013785">
    <property type="entry name" value="Aldolase_TIM"/>
</dbReference>
<comment type="caution">
    <text evidence="19">Lacks conserved residue(s) required for the propagation of feature annotation.</text>
</comment>
<gene>
    <name evidence="19 26" type="primary">aro1</name>
    <name evidence="26" type="ORF">SOMG_03884</name>
</gene>
<comment type="pathway">
    <text evidence="19 20">Metabolic intermediate biosynthesis; chorismate biosynthesis; chorismate from D-erythrose 4-phosphate and phosphoenolpyruvate: step 4/7.</text>
</comment>
<evidence type="ECO:0000256" key="2">
    <source>
        <dbReference type="ARBA" id="ARBA00004811"/>
    </source>
</evidence>
<dbReference type="Pfam" id="PF01202">
    <property type="entry name" value="SKI"/>
    <property type="match status" value="1"/>
</dbReference>
<feature type="binding site" evidence="19">
    <location>
        <begin position="869"/>
        <end position="876"/>
    </location>
    <ligand>
        <name>ATP</name>
        <dbReference type="ChEBI" id="CHEBI:30616"/>
    </ligand>
</feature>
<dbReference type="Gene3D" id="3.65.10.10">
    <property type="entry name" value="Enolpyruvate transferase domain"/>
    <property type="match status" value="2"/>
</dbReference>
<dbReference type="InterPro" id="IPR008289">
    <property type="entry name" value="Pentafunct_AroM"/>
</dbReference>
<evidence type="ECO:0000256" key="17">
    <source>
        <dbReference type="ARBA" id="ARBA00044633"/>
    </source>
</evidence>
<comment type="similarity">
    <text evidence="19 20">In the 2nd section; belongs to the EPSP synthase family.</text>
</comment>
<evidence type="ECO:0000256" key="20">
    <source>
        <dbReference type="PIRNR" id="PIRNR000514"/>
    </source>
</evidence>
<keyword evidence="14 19" id="KW-0057">Aromatic amino acid biosynthesis</keyword>
<dbReference type="RefSeq" id="XP_056038453.1">
    <property type="nucleotide sequence ID" value="XM_056182671.1"/>
</dbReference>
<dbReference type="GO" id="GO:0004765">
    <property type="term" value="F:shikimate kinase activity"/>
    <property type="evidence" value="ECO:0007669"/>
    <property type="project" value="UniProtKB-UniRule"/>
</dbReference>
<dbReference type="GO" id="GO:0003866">
    <property type="term" value="F:3-phosphoshikimate 1-carboxyvinyltransferase activity"/>
    <property type="evidence" value="ECO:0007669"/>
    <property type="project" value="UniProtKB-UniRule"/>
</dbReference>
<feature type="active site" description="Proton acceptor; for 3-dehydroquinate dehydratase activity" evidence="19">
    <location>
        <position position="1181"/>
    </location>
</feature>
<feature type="domain" description="Shikimate dehydrogenase substrate binding N-terminal" evidence="23">
    <location>
        <begin position="1297"/>
        <end position="1377"/>
    </location>
</feature>
<dbReference type="InterPro" id="IPR001381">
    <property type="entry name" value="DHquinase_I"/>
</dbReference>
<dbReference type="CDD" id="cd00502">
    <property type="entry name" value="DHQase_I"/>
    <property type="match status" value="1"/>
</dbReference>
<dbReference type="EC" id="1.1.1.25" evidence="19"/>
<feature type="binding site" evidence="19">
    <location>
        <position position="271"/>
    </location>
    <ligand>
        <name>Zn(2+)</name>
        <dbReference type="ChEBI" id="CHEBI:29105"/>
        <note>catalytic</note>
    </ligand>
</feature>
<dbReference type="SUPFAM" id="SSF51569">
    <property type="entry name" value="Aldolase"/>
    <property type="match status" value="1"/>
</dbReference>
<evidence type="ECO:0000256" key="10">
    <source>
        <dbReference type="ARBA" id="ARBA00022833"/>
    </source>
</evidence>
<comment type="subunit">
    <text evidence="19 20">Homodimer.</text>
</comment>
<dbReference type="InterPro" id="IPR036291">
    <property type="entry name" value="NAD(P)-bd_dom_sf"/>
</dbReference>
<dbReference type="EC" id="2.7.1.71" evidence="19"/>
<keyword evidence="16 19" id="KW-0511">Multifunctional enzyme</keyword>
<keyword evidence="5 19" id="KW-0028">Amino-acid biosynthesis</keyword>
<feature type="region of interest" description="Shikimate dehydrogenase" evidence="19">
    <location>
        <begin position="1292"/>
        <end position="1572"/>
    </location>
</feature>
<keyword evidence="13 19" id="KW-0560">Oxidoreductase</keyword>
<evidence type="ECO:0000256" key="3">
    <source>
        <dbReference type="ARBA" id="ARBA00009948"/>
    </source>
</evidence>
<comment type="catalytic activity">
    <reaction evidence="19 20">
        <text>shikimate + NADP(+) = 3-dehydroshikimate + NADPH + H(+)</text>
        <dbReference type="Rhea" id="RHEA:17737"/>
        <dbReference type="ChEBI" id="CHEBI:15378"/>
        <dbReference type="ChEBI" id="CHEBI:16630"/>
        <dbReference type="ChEBI" id="CHEBI:36208"/>
        <dbReference type="ChEBI" id="CHEBI:57783"/>
        <dbReference type="ChEBI" id="CHEBI:58349"/>
        <dbReference type="EC" id="1.1.1.25"/>
    </reaction>
</comment>
<dbReference type="InterPro" id="IPR027417">
    <property type="entry name" value="P-loop_NTPase"/>
</dbReference>
<feature type="binding site" evidence="19">
    <location>
        <begin position="114"/>
        <end position="116"/>
    </location>
    <ligand>
        <name>NAD(+)</name>
        <dbReference type="ChEBI" id="CHEBI:57540"/>
    </ligand>
</feature>
<keyword evidence="15 19" id="KW-0456">Lyase</keyword>
<dbReference type="InterPro" id="IPR056179">
    <property type="entry name" value="DHQS_C"/>
</dbReference>
<evidence type="ECO:0000313" key="26">
    <source>
        <dbReference type="EMBL" id="WBW74210.1"/>
    </source>
</evidence>
<evidence type="ECO:0000256" key="13">
    <source>
        <dbReference type="ARBA" id="ARBA00023002"/>
    </source>
</evidence>
<comment type="cofactor">
    <cofactor evidence="19 20">
        <name>Zn(2+)</name>
        <dbReference type="ChEBI" id="CHEBI:29105"/>
    </cofactor>
    <text evidence="19 20">Binds 2 Zn(2+) ions per subunit.</text>
</comment>
<keyword evidence="10 19" id="KW-0862">Zinc</keyword>
<dbReference type="InterPro" id="IPR023193">
    <property type="entry name" value="EPSP_synthase_CS"/>
</dbReference>
<dbReference type="EMBL" id="CP115612">
    <property type="protein sequence ID" value="WBW74210.1"/>
    <property type="molecule type" value="Genomic_DNA"/>
</dbReference>
<keyword evidence="4 19" id="KW-0963">Cytoplasm</keyword>
<evidence type="ECO:0000256" key="1">
    <source>
        <dbReference type="ARBA" id="ARBA00004496"/>
    </source>
</evidence>
<dbReference type="HAMAP" id="MF_00210">
    <property type="entry name" value="EPSP_synth"/>
    <property type="match status" value="1"/>
</dbReference>
<dbReference type="NCBIfam" id="TIGR01809">
    <property type="entry name" value="Shik-DH-AROM"/>
    <property type="match status" value="1"/>
</dbReference>
<reference evidence="26 27" key="1">
    <citation type="journal article" date="2023" name="G3 (Bethesda)">
        <title>A high-quality reference genome for the fission yeast Schizosaccharomyces osmophilus.</title>
        <authorList>
            <person name="Jia G.S."/>
            <person name="Zhang W.C."/>
            <person name="Liang Y."/>
            <person name="Liu X.H."/>
            <person name="Rhind N."/>
            <person name="Pidoux A."/>
            <person name="Brysch-Herzberg M."/>
            <person name="Du L.L."/>
        </authorList>
    </citation>
    <scope>NUCLEOTIDE SEQUENCE [LARGE SCALE GENOMIC DNA]</scope>
    <source>
        <strain evidence="26 27">CBS 15793</strain>
    </source>
</reference>
<comment type="similarity">
    <text evidence="20">In the N-terminal section; belongs to the dehydroquinate synthase family.</text>
</comment>
<feature type="binding site" evidence="19">
    <location>
        <position position="194"/>
    </location>
    <ligand>
        <name>Zn(2+)</name>
        <dbReference type="ChEBI" id="CHEBI:29105"/>
        <note>catalytic</note>
    </ligand>
</feature>
<feature type="binding site" evidence="19">
    <location>
        <begin position="139"/>
        <end position="140"/>
    </location>
    <ligand>
        <name>NAD(+)</name>
        <dbReference type="ChEBI" id="CHEBI:57540"/>
    </ligand>
</feature>
<dbReference type="PANTHER" id="PTHR21090:SF5">
    <property type="entry name" value="PENTAFUNCTIONAL AROM POLYPEPTIDE"/>
    <property type="match status" value="1"/>
</dbReference>
<dbReference type="InterPro" id="IPR046346">
    <property type="entry name" value="Aminoacid_DH-like_N_sf"/>
</dbReference>
<comment type="pathway">
    <text evidence="19 20">Metabolic intermediate biosynthesis; chorismate biosynthesis; chorismate from D-erythrose 4-phosphate and phosphoenolpyruvate: step 3/7.</text>
</comment>
<evidence type="ECO:0000259" key="21">
    <source>
        <dbReference type="Pfam" id="PF00275"/>
    </source>
</evidence>